<dbReference type="EMBL" id="JBHULT010000010">
    <property type="protein sequence ID" value="MFD2518403.1"/>
    <property type="molecule type" value="Genomic_DNA"/>
</dbReference>
<dbReference type="Proteomes" id="UP001597468">
    <property type="component" value="Unassembled WGS sequence"/>
</dbReference>
<evidence type="ECO:0000313" key="1">
    <source>
        <dbReference type="EMBL" id="MFD2518403.1"/>
    </source>
</evidence>
<dbReference type="RefSeq" id="WP_380752461.1">
    <property type="nucleotide sequence ID" value="NZ_JBHULT010000010.1"/>
</dbReference>
<name>A0ABW5IZN6_9FLAO</name>
<comment type="caution">
    <text evidence="1">The sequence shown here is derived from an EMBL/GenBank/DDBJ whole genome shotgun (WGS) entry which is preliminary data.</text>
</comment>
<proteinExistence type="predicted"/>
<accession>A0ABW5IZN6</accession>
<gene>
    <name evidence="1" type="ORF">ACFSTG_10895</name>
</gene>
<sequence length="51" mass="5653">MQNLLTTIIALIFCCVFSTSDEKNKVDTHAQDINVQAEIDPVDSRCPEAKS</sequence>
<keyword evidence="2" id="KW-1185">Reference proteome</keyword>
<reference evidence="2" key="1">
    <citation type="journal article" date="2019" name="Int. J. Syst. Evol. Microbiol.">
        <title>The Global Catalogue of Microorganisms (GCM) 10K type strain sequencing project: providing services to taxonomists for standard genome sequencing and annotation.</title>
        <authorList>
            <consortium name="The Broad Institute Genomics Platform"/>
            <consortium name="The Broad Institute Genome Sequencing Center for Infectious Disease"/>
            <person name="Wu L."/>
            <person name="Ma J."/>
        </authorList>
    </citation>
    <scope>NUCLEOTIDE SEQUENCE [LARGE SCALE GENOMIC DNA]</scope>
    <source>
        <strain evidence="2">KCTC 42585</strain>
    </source>
</reference>
<organism evidence="1 2">
    <name type="scientific">Salinimicrobium flavum</name>
    <dbReference type="NCBI Taxonomy" id="1737065"/>
    <lineage>
        <taxon>Bacteria</taxon>
        <taxon>Pseudomonadati</taxon>
        <taxon>Bacteroidota</taxon>
        <taxon>Flavobacteriia</taxon>
        <taxon>Flavobacteriales</taxon>
        <taxon>Flavobacteriaceae</taxon>
        <taxon>Salinimicrobium</taxon>
    </lineage>
</organism>
<evidence type="ECO:0000313" key="2">
    <source>
        <dbReference type="Proteomes" id="UP001597468"/>
    </source>
</evidence>
<protein>
    <submittedName>
        <fullName evidence="1">Uncharacterized protein</fullName>
    </submittedName>
</protein>